<organism evidence="2 5">
    <name type="scientific">Leptospira langatensis</name>
    <dbReference type="NCBI Taxonomy" id="2484983"/>
    <lineage>
        <taxon>Bacteria</taxon>
        <taxon>Pseudomonadati</taxon>
        <taxon>Spirochaetota</taxon>
        <taxon>Spirochaetia</taxon>
        <taxon>Leptospirales</taxon>
        <taxon>Leptospiraceae</taxon>
        <taxon>Leptospira</taxon>
    </lineage>
</organism>
<gene>
    <name evidence="2" type="ORF">EHO57_10940</name>
    <name evidence="3" type="ORF">EHQ53_07930</name>
</gene>
<dbReference type="RefSeq" id="WP_135644821.1">
    <property type="nucleotide sequence ID" value="NZ_RQER01000006.1"/>
</dbReference>
<name>A0A5F1ZX11_9LEPT</name>
<reference evidence="3" key="1">
    <citation type="submission" date="2018-10" db="EMBL/GenBank/DDBJ databases">
        <authorList>
            <person name="Vincent A.T."/>
            <person name="Schiettekatte O."/>
            <person name="Bourhy P."/>
            <person name="Veyrier F.J."/>
            <person name="Picardeau M."/>
        </authorList>
    </citation>
    <scope>NUCLEOTIDE SEQUENCE</scope>
    <source>
        <strain evidence="3">201702690</strain>
    </source>
</reference>
<accession>A0A5F1ZX11</accession>
<evidence type="ECO:0000313" key="4">
    <source>
        <dbReference type="Proteomes" id="UP000297273"/>
    </source>
</evidence>
<dbReference type="EMBL" id="RQER01000006">
    <property type="protein sequence ID" value="TGK01435.1"/>
    <property type="molecule type" value="Genomic_DNA"/>
</dbReference>
<protein>
    <submittedName>
        <fullName evidence="2">DUF4345 domain-containing protein</fullName>
    </submittedName>
</protein>
<feature type="transmembrane region" description="Helical" evidence="1">
    <location>
        <begin position="90"/>
        <end position="109"/>
    </location>
</feature>
<feature type="transmembrane region" description="Helical" evidence="1">
    <location>
        <begin position="121"/>
        <end position="139"/>
    </location>
</feature>
<evidence type="ECO:0000313" key="2">
    <source>
        <dbReference type="EMBL" id="TGK01435.1"/>
    </source>
</evidence>
<evidence type="ECO:0000256" key="1">
    <source>
        <dbReference type="SAM" id="Phobius"/>
    </source>
</evidence>
<proteinExistence type="predicted"/>
<dbReference type="InterPro" id="IPR025597">
    <property type="entry name" value="DUF4345"/>
</dbReference>
<dbReference type="OrthoDB" id="344682at2"/>
<keyword evidence="1" id="KW-0812">Transmembrane</keyword>
<keyword evidence="1" id="KW-1133">Transmembrane helix</keyword>
<keyword evidence="4" id="KW-1185">Reference proteome</keyword>
<comment type="caution">
    <text evidence="2">The sequence shown here is derived from an EMBL/GenBank/DDBJ whole genome shotgun (WGS) entry which is preliminary data.</text>
</comment>
<dbReference type="EMBL" id="RQGC01000004">
    <property type="protein sequence ID" value="TGL42115.1"/>
    <property type="molecule type" value="Genomic_DNA"/>
</dbReference>
<keyword evidence="1" id="KW-0472">Membrane</keyword>
<feature type="transmembrane region" description="Helical" evidence="1">
    <location>
        <begin position="30"/>
        <end position="53"/>
    </location>
</feature>
<sequence length="142" mass="15359">MQTHTISTTGRSETSPWIGLITKVFLGMNLAVYLAFTIAFFLFPVPLAGMIGLSVHSSAALADLRAMYGGMCFGVGLLIFYGLNKEDFKIPAILLSVASAGGLFLARLYTLLLDGPGNEYIYLSMITEIGSVCIGLWLLKKR</sequence>
<dbReference type="Pfam" id="PF14248">
    <property type="entry name" value="DUF4345"/>
    <property type="match status" value="1"/>
</dbReference>
<feature type="transmembrane region" description="Helical" evidence="1">
    <location>
        <begin position="65"/>
        <end position="83"/>
    </location>
</feature>
<evidence type="ECO:0000313" key="5">
    <source>
        <dbReference type="Proteomes" id="UP000297946"/>
    </source>
</evidence>
<dbReference type="Proteomes" id="UP000297946">
    <property type="component" value="Unassembled WGS sequence"/>
</dbReference>
<evidence type="ECO:0000313" key="3">
    <source>
        <dbReference type="EMBL" id="TGL42115.1"/>
    </source>
</evidence>
<reference evidence="4 5" key="2">
    <citation type="journal article" date="2019" name="PLoS Negl. Trop. Dis.">
        <title>Revisiting the worldwide diversity of Leptospira species in the environment.</title>
        <authorList>
            <person name="Vincent A.T."/>
            <person name="Schiettekatte O."/>
            <person name="Bourhy P."/>
            <person name="Veyrier F.J."/>
            <person name="Picardeau M."/>
        </authorList>
    </citation>
    <scope>NUCLEOTIDE SEQUENCE [LARGE SCALE GENOMIC DNA]</scope>
    <source>
        <strain evidence="4">201702690</strain>
        <strain evidence="2 5">SSW18</strain>
    </source>
</reference>
<dbReference type="AlphaFoldDB" id="A0A5F1ZX11"/>
<dbReference type="Proteomes" id="UP000297273">
    <property type="component" value="Unassembled WGS sequence"/>
</dbReference>